<comment type="caution">
    <text evidence="4">The sequence shown here is derived from an EMBL/GenBank/DDBJ whole genome shotgun (WGS) entry which is preliminary data.</text>
</comment>
<evidence type="ECO:0000256" key="2">
    <source>
        <dbReference type="RuleBase" id="RU003457"/>
    </source>
</evidence>
<dbReference type="EMBL" id="SDEE01000241">
    <property type="protein sequence ID" value="RXW18787.1"/>
    <property type="molecule type" value="Genomic_DNA"/>
</dbReference>
<gene>
    <name evidence="4" type="ORF">EST38_g7077</name>
</gene>
<keyword evidence="5" id="KW-1185">Reference proteome</keyword>
<organism evidence="4 5">
    <name type="scientific">Candolleomyces aberdarensis</name>
    <dbReference type="NCBI Taxonomy" id="2316362"/>
    <lineage>
        <taxon>Eukaryota</taxon>
        <taxon>Fungi</taxon>
        <taxon>Dikarya</taxon>
        <taxon>Basidiomycota</taxon>
        <taxon>Agaricomycotina</taxon>
        <taxon>Agaricomycetes</taxon>
        <taxon>Agaricomycetidae</taxon>
        <taxon>Agaricales</taxon>
        <taxon>Agaricineae</taxon>
        <taxon>Psathyrellaceae</taxon>
        <taxon>Candolleomyces</taxon>
    </lineage>
</organism>
<dbReference type="CDD" id="cd02910">
    <property type="entry name" value="cupin_Yhhw_N"/>
    <property type="match status" value="1"/>
</dbReference>
<dbReference type="InterPro" id="IPR011051">
    <property type="entry name" value="RmlC_Cupin_sf"/>
</dbReference>
<comment type="similarity">
    <text evidence="1 2">Belongs to the pirin family.</text>
</comment>
<dbReference type="PANTHER" id="PTHR43212:SF3">
    <property type="entry name" value="QUERCETIN 2,3-DIOXYGENASE"/>
    <property type="match status" value="1"/>
</dbReference>
<evidence type="ECO:0000256" key="1">
    <source>
        <dbReference type="ARBA" id="ARBA00008416"/>
    </source>
</evidence>
<dbReference type="PANTHER" id="PTHR43212">
    <property type="entry name" value="QUERCETIN 2,3-DIOXYGENASE"/>
    <property type="match status" value="1"/>
</dbReference>
<evidence type="ECO:0000313" key="5">
    <source>
        <dbReference type="Proteomes" id="UP000290288"/>
    </source>
</evidence>
<dbReference type="InterPro" id="IPR003829">
    <property type="entry name" value="Pirin_N_dom"/>
</dbReference>
<dbReference type="InterPro" id="IPR012093">
    <property type="entry name" value="Pirin"/>
</dbReference>
<protein>
    <recommendedName>
        <fullName evidence="3">Pirin N-terminal domain-containing protein</fullName>
    </recommendedName>
</protein>
<dbReference type="AlphaFoldDB" id="A0A4Q2DG26"/>
<dbReference type="STRING" id="2316362.A0A4Q2DG26"/>
<evidence type="ECO:0000313" key="4">
    <source>
        <dbReference type="EMBL" id="RXW18787.1"/>
    </source>
</evidence>
<dbReference type="InterPro" id="IPR014710">
    <property type="entry name" value="RmlC-like_jellyroll"/>
</dbReference>
<accession>A0A4Q2DG26</accession>
<dbReference type="OrthoDB" id="10261807at2759"/>
<proteinExistence type="inferred from homology"/>
<dbReference type="SUPFAM" id="SSF51182">
    <property type="entry name" value="RmlC-like cupins"/>
    <property type="match status" value="1"/>
</dbReference>
<dbReference type="Gene3D" id="2.60.120.10">
    <property type="entry name" value="Jelly Rolls"/>
    <property type="match status" value="2"/>
</dbReference>
<name>A0A4Q2DG26_9AGAR</name>
<dbReference type="Pfam" id="PF02678">
    <property type="entry name" value="Pirin"/>
    <property type="match status" value="1"/>
</dbReference>
<dbReference type="Proteomes" id="UP000290288">
    <property type="component" value="Unassembled WGS sequence"/>
</dbReference>
<sequence>MCSTLHFVPRRSEERGHADHGWLKTYHTFSFAMYQDPKHQQYGPLRVMNEDRVSPLTGFGTHPHREFEIFSYIVSGELEHKDSMSNVEILTRGDIQLTSAGTGISHSEKNSNKHGVPVHFLQIWSIPSESRLKPAYYTRHFTDEMKKDKWARVVASVDDEGVNREREGEGTPAPVHSGLTMYATILSSGKTLEKELNRRKAYVHVIQTSSDENAQGAKVKLSDGAGGELVLGEGDGAYVAVNSSSAKLLVENISGSEGPTAEILLFDMDA</sequence>
<feature type="domain" description="Pirin N-terminal" evidence="3">
    <location>
        <begin position="14"/>
        <end position="124"/>
    </location>
</feature>
<evidence type="ECO:0000259" key="3">
    <source>
        <dbReference type="Pfam" id="PF02678"/>
    </source>
</evidence>
<reference evidence="4 5" key="1">
    <citation type="submission" date="2019-01" db="EMBL/GenBank/DDBJ databases">
        <title>Draft genome sequence of Psathyrella aberdarensis IHI B618.</title>
        <authorList>
            <person name="Buettner E."/>
            <person name="Kellner H."/>
        </authorList>
    </citation>
    <scope>NUCLEOTIDE SEQUENCE [LARGE SCALE GENOMIC DNA]</scope>
    <source>
        <strain evidence="4 5">IHI B618</strain>
    </source>
</reference>